<dbReference type="WBParaSite" id="Hba_09433">
    <property type="protein sequence ID" value="Hba_09433"/>
    <property type="gene ID" value="Hba_09433"/>
</dbReference>
<protein>
    <submittedName>
        <fullName evidence="2">G_PROTEIN_RECEP_F1_2 domain-containing protein</fullName>
    </submittedName>
</protein>
<name>A0A1I7WW82_HETBA</name>
<sequence>MYNMSTLIIRQVGRRTHLMYISSLPCVSDPAVYIRAAILITWLPTSVHRLSSQYLLHPNTLNIKYLLSKVLNLIANVYEICLNKIYLFIIRRFINSEPTKLIMDNLLIYLLCGMKFFQS</sequence>
<evidence type="ECO:0000313" key="1">
    <source>
        <dbReference type="Proteomes" id="UP000095283"/>
    </source>
</evidence>
<keyword evidence="1" id="KW-1185">Reference proteome</keyword>
<organism evidence="1 2">
    <name type="scientific">Heterorhabditis bacteriophora</name>
    <name type="common">Entomopathogenic nematode worm</name>
    <dbReference type="NCBI Taxonomy" id="37862"/>
    <lineage>
        <taxon>Eukaryota</taxon>
        <taxon>Metazoa</taxon>
        <taxon>Ecdysozoa</taxon>
        <taxon>Nematoda</taxon>
        <taxon>Chromadorea</taxon>
        <taxon>Rhabditida</taxon>
        <taxon>Rhabditina</taxon>
        <taxon>Rhabditomorpha</taxon>
        <taxon>Strongyloidea</taxon>
        <taxon>Heterorhabditidae</taxon>
        <taxon>Heterorhabditis</taxon>
    </lineage>
</organism>
<dbReference type="AlphaFoldDB" id="A0A1I7WW82"/>
<reference evidence="2" key="1">
    <citation type="submission" date="2016-11" db="UniProtKB">
        <authorList>
            <consortium name="WormBaseParasite"/>
        </authorList>
    </citation>
    <scope>IDENTIFICATION</scope>
</reference>
<accession>A0A1I7WW82</accession>
<dbReference type="Proteomes" id="UP000095283">
    <property type="component" value="Unplaced"/>
</dbReference>
<evidence type="ECO:0000313" key="2">
    <source>
        <dbReference type="WBParaSite" id="Hba_09433"/>
    </source>
</evidence>
<proteinExistence type="predicted"/>